<dbReference type="GO" id="GO:0034715">
    <property type="term" value="C:pICln-Sm protein complex"/>
    <property type="evidence" value="ECO:0007669"/>
    <property type="project" value="TreeGrafter"/>
</dbReference>
<gene>
    <name evidence="6" type="ORF">CDD81_6855</name>
</gene>
<dbReference type="STRING" id="1399860.A0A2C5Y6X3"/>
<evidence type="ECO:0000256" key="3">
    <source>
        <dbReference type="ARBA" id="ARBA00022490"/>
    </source>
</evidence>
<evidence type="ECO:0000256" key="1">
    <source>
        <dbReference type="ARBA" id="ARBA00004123"/>
    </source>
</evidence>
<feature type="region of interest" description="Disordered" evidence="5">
    <location>
        <begin position="220"/>
        <end position="267"/>
    </location>
</feature>
<dbReference type="GO" id="GO:0005681">
    <property type="term" value="C:spliceosomal complex"/>
    <property type="evidence" value="ECO:0007669"/>
    <property type="project" value="TreeGrafter"/>
</dbReference>
<dbReference type="InterPro" id="IPR039924">
    <property type="entry name" value="ICln/Lot5/Saf5"/>
</dbReference>
<protein>
    <recommendedName>
        <fullName evidence="8">Protein LOT5</fullName>
    </recommendedName>
</protein>
<organism evidence="6 7">
    <name type="scientific">Ophiocordyceps australis</name>
    <dbReference type="NCBI Taxonomy" id="1399860"/>
    <lineage>
        <taxon>Eukaryota</taxon>
        <taxon>Fungi</taxon>
        <taxon>Dikarya</taxon>
        <taxon>Ascomycota</taxon>
        <taxon>Pezizomycotina</taxon>
        <taxon>Sordariomycetes</taxon>
        <taxon>Hypocreomycetidae</taxon>
        <taxon>Hypocreales</taxon>
        <taxon>Ophiocordycipitaceae</taxon>
        <taxon>Ophiocordyceps</taxon>
    </lineage>
</organism>
<feature type="compositionally biased region" description="Basic and acidic residues" evidence="5">
    <location>
        <begin position="251"/>
        <end position="267"/>
    </location>
</feature>
<evidence type="ECO:0008006" key="8">
    <source>
        <dbReference type="Google" id="ProtNLM"/>
    </source>
</evidence>
<dbReference type="EMBL" id="NJET01000067">
    <property type="protein sequence ID" value="PHH62621.1"/>
    <property type="molecule type" value="Genomic_DNA"/>
</dbReference>
<evidence type="ECO:0000256" key="4">
    <source>
        <dbReference type="ARBA" id="ARBA00023242"/>
    </source>
</evidence>
<evidence type="ECO:0000313" key="7">
    <source>
        <dbReference type="Proteomes" id="UP000226192"/>
    </source>
</evidence>
<dbReference type="Proteomes" id="UP000226192">
    <property type="component" value="Unassembled WGS sequence"/>
</dbReference>
<name>A0A2C5Y6X3_9HYPO</name>
<keyword evidence="7" id="KW-1185">Reference proteome</keyword>
<keyword evidence="4" id="KW-0539">Nucleus</keyword>
<comment type="subcellular location">
    <subcellularLocation>
        <location evidence="2">Cytoplasm</location>
    </subcellularLocation>
    <subcellularLocation>
        <location evidence="1">Nucleus</location>
    </subcellularLocation>
</comment>
<feature type="compositionally biased region" description="Basic and acidic residues" evidence="5">
    <location>
        <begin position="224"/>
        <end position="243"/>
    </location>
</feature>
<proteinExistence type="predicted"/>
<accession>A0A2C5Y6X3</accession>
<evidence type="ECO:0000256" key="5">
    <source>
        <dbReference type="SAM" id="MobiDB-lite"/>
    </source>
</evidence>
<dbReference type="GO" id="GO:0045292">
    <property type="term" value="P:mRNA cis splicing, via spliceosome"/>
    <property type="evidence" value="ECO:0007669"/>
    <property type="project" value="TreeGrafter"/>
</dbReference>
<dbReference type="OrthoDB" id="19714at2759"/>
<comment type="caution">
    <text evidence="6">The sequence shown here is derived from an EMBL/GenBank/DDBJ whole genome shotgun (WGS) entry which is preliminary data.</text>
</comment>
<reference evidence="6 7" key="1">
    <citation type="submission" date="2017-06" db="EMBL/GenBank/DDBJ databases">
        <title>Ant-infecting Ophiocordyceps genomes reveal a high diversity of potential behavioral manipulation genes and a possible major role for enterotoxins.</title>
        <authorList>
            <person name="De Bekker C."/>
            <person name="Evans H.C."/>
            <person name="Brachmann A."/>
            <person name="Hughes D.P."/>
        </authorList>
    </citation>
    <scope>NUCLEOTIDE SEQUENCE [LARGE SCALE GENOMIC DNA]</scope>
    <source>
        <strain evidence="6 7">Map64</strain>
    </source>
</reference>
<keyword evidence="3" id="KW-0963">Cytoplasm</keyword>
<dbReference type="GO" id="GO:0005829">
    <property type="term" value="C:cytosol"/>
    <property type="evidence" value="ECO:0007669"/>
    <property type="project" value="TreeGrafter"/>
</dbReference>
<dbReference type="Gene3D" id="2.30.29.30">
    <property type="entry name" value="Pleckstrin-homology domain (PH domain)/Phosphotyrosine-binding domain (PTB)"/>
    <property type="match status" value="1"/>
</dbReference>
<sequence length="267" mass="28797">MLPTTLHAPPERSEMIALAEYETQTPVSFISGKPILHHHAEGATAFVYAEQSGGMALFARKEGEGEEVERKVDVYVTSASLTLFSPDTQTGVSIPYPSIAIHAIKHLDPPIHNQTHAVWLQLQLSDSTDEAESLDLCLIPPPPSTAKLVFDAISACAELHPNPETESGDEMDRIVIGGAPEHVAVNGFEGVLHGSSTGDLPPPMPGSGGWITAENVGDYFDDEGNWRERESEGGGRIRRHEEVEPAGVNGHGEETNGDSENKRPRVE</sequence>
<dbReference type="Pfam" id="PF03517">
    <property type="entry name" value="Voldacs"/>
    <property type="match status" value="1"/>
</dbReference>
<evidence type="ECO:0000256" key="2">
    <source>
        <dbReference type="ARBA" id="ARBA00004496"/>
    </source>
</evidence>
<dbReference type="PANTHER" id="PTHR21399">
    <property type="entry name" value="CHLORIDE CONDUCTANCE REGULATORY PROTEIN ICLN"/>
    <property type="match status" value="1"/>
</dbReference>
<evidence type="ECO:0000313" key="6">
    <source>
        <dbReference type="EMBL" id="PHH62621.1"/>
    </source>
</evidence>
<dbReference type="AlphaFoldDB" id="A0A2C5Y6X3"/>
<dbReference type="InterPro" id="IPR011993">
    <property type="entry name" value="PH-like_dom_sf"/>
</dbReference>
<dbReference type="GO" id="GO:0000387">
    <property type="term" value="P:spliceosomal snRNP assembly"/>
    <property type="evidence" value="ECO:0007669"/>
    <property type="project" value="TreeGrafter"/>
</dbReference>
<dbReference type="PANTHER" id="PTHR21399:SF0">
    <property type="entry name" value="METHYLOSOME SUBUNIT PICLN"/>
    <property type="match status" value="1"/>
</dbReference>